<gene>
    <name evidence="8" type="ORF">Cflav_PD2769</name>
</gene>
<dbReference type="InterPro" id="IPR027417">
    <property type="entry name" value="P-loop_NTPase"/>
</dbReference>
<evidence type="ECO:0000313" key="8">
    <source>
        <dbReference type="EMBL" id="EEF59965.1"/>
    </source>
</evidence>
<feature type="domain" description="KaiC" evidence="7">
    <location>
        <begin position="10"/>
        <end position="249"/>
    </location>
</feature>
<dbReference type="EC" id="2.7.11.1" evidence="1"/>
<evidence type="ECO:0000259" key="7">
    <source>
        <dbReference type="PROSITE" id="PS51146"/>
    </source>
</evidence>
<dbReference type="InterPro" id="IPR051347">
    <property type="entry name" value="Circadian_clock_KaiC-rel"/>
</dbReference>
<dbReference type="InterPro" id="IPR030665">
    <property type="entry name" value="KaiC"/>
</dbReference>
<dbReference type="PANTHER" id="PTHR42926">
    <property type="match status" value="1"/>
</dbReference>
<keyword evidence="3 8" id="KW-0808">Transferase</keyword>
<dbReference type="OrthoDB" id="9783783at2"/>
<dbReference type="InterPro" id="IPR014774">
    <property type="entry name" value="KaiC-like_dom"/>
</dbReference>
<dbReference type="SUPFAM" id="SSF52540">
    <property type="entry name" value="P-loop containing nucleoside triphosphate hydrolases"/>
    <property type="match status" value="2"/>
</dbReference>
<keyword evidence="5" id="KW-0418">Kinase</keyword>
<keyword evidence="6" id="KW-0378">Hydrolase</keyword>
<proteinExistence type="predicted"/>
<dbReference type="PROSITE" id="PS51146">
    <property type="entry name" value="KAIC"/>
    <property type="match status" value="2"/>
</dbReference>
<dbReference type="InterPro" id="IPR010624">
    <property type="entry name" value="KaiC_dom"/>
</dbReference>
<evidence type="ECO:0000256" key="1">
    <source>
        <dbReference type="ARBA" id="ARBA00012513"/>
    </source>
</evidence>
<dbReference type="EMBL" id="ABOX02000022">
    <property type="protein sequence ID" value="EEF59965.1"/>
    <property type="molecule type" value="Genomic_DNA"/>
</dbReference>
<dbReference type="SMART" id="SM00382">
    <property type="entry name" value="AAA"/>
    <property type="match status" value="2"/>
</dbReference>
<dbReference type="CDD" id="cd19488">
    <property type="entry name" value="KaiC-like_N"/>
    <property type="match status" value="1"/>
</dbReference>
<reference evidence="8 9" key="1">
    <citation type="journal article" date="2011" name="J. Bacteriol.">
        <title>Genome sequence of 'Pedosphaera parvula' Ellin514, an aerobic Verrucomicrobial isolate from pasture soil.</title>
        <authorList>
            <person name="Kant R."/>
            <person name="van Passel M.W."/>
            <person name="Sangwan P."/>
            <person name="Palva A."/>
            <person name="Lucas S."/>
            <person name="Copeland A."/>
            <person name="Lapidus A."/>
            <person name="Glavina Del Rio T."/>
            <person name="Dalin E."/>
            <person name="Tice H."/>
            <person name="Bruce D."/>
            <person name="Goodwin L."/>
            <person name="Pitluck S."/>
            <person name="Chertkov O."/>
            <person name="Larimer F.W."/>
            <person name="Land M.L."/>
            <person name="Hauser L."/>
            <person name="Brettin T.S."/>
            <person name="Detter J.C."/>
            <person name="Han S."/>
            <person name="de Vos W.M."/>
            <person name="Janssen P.H."/>
            <person name="Smidt H."/>
        </authorList>
    </citation>
    <scope>NUCLEOTIDE SEQUENCE [LARGE SCALE GENOMIC DNA]</scope>
    <source>
        <strain evidence="8 9">Ellin514</strain>
    </source>
</reference>
<dbReference type="Gene3D" id="3.40.50.300">
    <property type="entry name" value="P-loop containing nucleotide triphosphate hydrolases"/>
    <property type="match status" value="2"/>
</dbReference>
<evidence type="ECO:0000256" key="4">
    <source>
        <dbReference type="ARBA" id="ARBA00022737"/>
    </source>
</evidence>
<keyword evidence="9" id="KW-1185">Reference proteome</keyword>
<evidence type="ECO:0000256" key="5">
    <source>
        <dbReference type="ARBA" id="ARBA00022777"/>
    </source>
</evidence>
<evidence type="ECO:0000313" key="9">
    <source>
        <dbReference type="Proteomes" id="UP000003688"/>
    </source>
</evidence>
<keyword evidence="4" id="KW-0677">Repeat</keyword>
<dbReference type="GO" id="GO:0016787">
    <property type="term" value="F:hydrolase activity"/>
    <property type="evidence" value="ECO:0007669"/>
    <property type="project" value="UniProtKB-KW"/>
</dbReference>
<dbReference type="AlphaFoldDB" id="B9XJT9"/>
<comment type="caution">
    <text evidence="8">The sequence shown here is derived from an EMBL/GenBank/DDBJ whole genome shotgun (WGS) entry which is preliminary data.</text>
</comment>
<dbReference type="PIRSF" id="PIRSF039117">
    <property type="entry name" value="KaiC"/>
    <property type="match status" value="1"/>
</dbReference>
<dbReference type="RefSeq" id="WP_007416082.1">
    <property type="nucleotide sequence ID" value="NZ_ABOX02000022.1"/>
</dbReference>
<dbReference type="GO" id="GO:0005524">
    <property type="term" value="F:ATP binding"/>
    <property type="evidence" value="ECO:0007669"/>
    <property type="project" value="InterPro"/>
</dbReference>
<sequence length="497" mass="54936">MSSVVNNSSNMVTTGVPGLDEILCGGLPRNRIYLVSGDPGVGKTTMALQFLLEGVRLKEPGLYITLSETKDELIGVSESHGWSLEHFALFELSAIEQQLKGETENTFFHPSEVELNRTTRVILSEVERTNPVRVVFDSLSELRLMSETPLRFRRQMLSLKQFFAGRNCTVLFLDDRSADTRDAQVESIAHGVLSMEKTSPEYGISRRTFTVDKVRGVKFMEGRHDFVIKKGGMVIFPRLIAAEHHTEFKREAFPSGIAELDALLGGGIDRGTSNMFMGPPGTGKSTLAMRYASAAVAKGEKVRFFSFDETAGTLVGRSIALGMDIRPHLKSGLLCIEQIDPAEISPGELAHSIQKAVEKDGTRMVIIDSINGYLNAMPGERFLSLQLHELLSYLNQQGVITIMVLAQQGMLGNMQSAVDLTYLADTVVLHRYFEAFGEVRQAISVIKKRSGSHERTIREFKLDSEGLHIGPPLKEFQGVLTGVPNFRSPSEQGLKLK</sequence>
<name>B9XJT9_PEDPL</name>
<evidence type="ECO:0000256" key="3">
    <source>
        <dbReference type="ARBA" id="ARBA00022679"/>
    </source>
</evidence>
<organism evidence="8 9">
    <name type="scientific">Pedosphaera parvula (strain Ellin514)</name>
    <dbReference type="NCBI Taxonomy" id="320771"/>
    <lineage>
        <taxon>Bacteria</taxon>
        <taxon>Pseudomonadati</taxon>
        <taxon>Verrucomicrobiota</taxon>
        <taxon>Pedosphaerae</taxon>
        <taxon>Pedosphaerales</taxon>
        <taxon>Pedosphaeraceae</taxon>
        <taxon>Pedosphaera</taxon>
    </lineage>
</organism>
<dbReference type="STRING" id="320771.Cflav_PD2769"/>
<dbReference type="InterPro" id="IPR003593">
    <property type="entry name" value="AAA+_ATPase"/>
</dbReference>
<dbReference type="PANTHER" id="PTHR42926:SF1">
    <property type="entry name" value="CIRCADIAN CLOCK OSCILLATOR PROTEIN KAIC 1"/>
    <property type="match status" value="1"/>
</dbReference>
<feature type="domain" description="KaiC" evidence="7">
    <location>
        <begin position="251"/>
        <end position="483"/>
    </location>
</feature>
<dbReference type="Proteomes" id="UP000003688">
    <property type="component" value="Unassembled WGS sequence"/>
</dbReference>
<protein>
    <recommendedName>
        <fullName evidence="1">non-specific serine/threonine protein kinase</fullName>
        <ecNumber evidence="1">2.7.11.1</ecNumber>
    </recommendedName>
</protein>
<accession>B9XJT9</accession>
<evidence type="ECO:0000256" key="2">
    <source>
        <dbReference type="ARBA" id="ARBA00022553"/>
    </source>
</evidence>
<dbReference type="Pfam" id="PF06745">
    <property type="entry name" value="ATPase"/>
    <property type="match status" value="2"/>
</dbReference>
<evidence type="ECO:0000256" key="6">
    <source>
        <dbReference type="ARBA" id="ARBA00022801"/>
    </source>
</evidence>
<dbReference type="GO" id="GO:0004674">
    <property type="term" value="F:protein serine/threonine kinase activity"/>
    <property type="evidence" value="ECO:0007669"/>
    <property type="project" value="UniProtKB-EC"/>
</dbReference>
<keyword evidence="2" id="KW-0597">Phosphoprotein</keyword>